<dbReference type="AlphaFoldDB" id="A0A0H0XQT4"/>
<keyword evidence="1" id="KW-0472">Membrane</keyword>
<evidence type="ECO:0000256" key="1">
    <source>
        <dbReference type="SAM" id="Phobius"/>
    </source>
</evidence>
<feature type="transmembrane region" description="Helical" evidence="1">
    <location>
        <begin position="38"/>
        <end position="57"/>
    </location>
</feature>
<dbReference type="Proteomes" id="UP000053455">
    <property type="component" value="Unassembled WGS sequence"/>
</dbReference>
<dbReference type="OrthoDB" id="7391761at2"/>
<proteinExistence type="predicted"/>
<keyword evidence="1" id="KW-1133">Transmembrane helix</keyword>
<name>A0A0H0XQT4_9SPHN</name>
<comment type="caution">
    <text evidence="2">The sequence shown here is derived from an EMBL/GenBank/DDBJ whole genome shotgun (WGS) entry which is preliminary data.</text>
</comment>
<organism evidence="2 3">
    <name type="scientific">Aurantiacibacter marinus</name>
    <dbReference type="NCBI Taxonomy" id="874156"/>
    <lineage>
        <taxon>Bacteria</taxon>
        <taxon>Pseudomonadati</taxon>
        <taxon>Pseudomonadota</taxon>
        <taxon>Alphaproteobacteria</taxon>
        <taxon>Sphingomonadales</taxon>
        <taxon>Erythrobacteraceae</taxon>
        <taxon>Aurantiacibacter</taxon>
    </lineage>
</organism>
<feature type="transmembrane region" description="Helical" evidence="1">
    <location>
        <begin position="64"/>
        <end position="84"/>
    </location>
</feature>
<reference evidence="2 3" key="1">
    <citation type="submission" date="2015-04" db="EMBL/GenBank/DDBJ databases">
        <title>The draft genome sequence of Erythrobacter marinus HWDM-33.</title>
        <authorList>
            <person name="Zhuang L."/>
            <person name="Liu Y."/>
            <person name="Shao Z."/>
        </authorList>
    </citation>
    <scope>NUCLEOTIDE SEQUENCE [LARGE SCALE GENOMIC DNA]</scope>
    <source>
        <strain evidence="2 3">HWDM-33</strain>
    </source>
</reference>
<sequence length="88" mass="9824">MALVITFLLGIGNFAWHSAVLGSGHRMVSDMLPEHRQMIRWSSMSLEFVLLCAALYGVNAGHSVWMWVYLAYSAVNGGAAWLIIKNRQ</sequence>
<accession>A0A0H0XQT4</accession>
<keyword evidence="3" id="KW-1185">Reference proteome</keyword>
<evidence type="ECO:0000313" key="3">
    <source>
        <dbReference type="Proteomes" id="UP000053455"/>
    </source>
</evidence>
<keyword evidence="1" id="KW-0812">Transmembrane</keyword>
<dbReference type="STRING" id="874156.GCA_001021555_00455"/>
<dbReference type="RefSeq" id="WP_047092589.1">
    <property type="nucleotide sequence ID" value="NZ_LBHU01000001.1"/>
</dbReference>
<evidence type="ECO:0000313" key="2">
    <source>
        <dbReference type="EMBL" id="KLI64724.1"/>
    </source>
</evidence>
<dbReference type="PATRIC" id="fig|874156.12.peg.856"/>
<dbReference type="EMBL" id="LBHU01000001">
    <property type="protein sequence ID" value="KLI64724.1"/>
    <property type="molecule type" value="Genomic_DNA"/>
</dbReference>
<protein>
    <submittedName>
        <fullName evidence="2">Uncharacterized protein</fullName>
    </submittedName>
</protein>
<gene>
    <name evidence="2" type="ORF">AAV99_04115</name>
</gene>